<organism evidence="2 3">
    <name type="scientific">Roseomonas alba</name>
    <dbReference type="NCBI Taxonomy" id="2846776"/>
    <lineage>
        <taxon>Bacteria</taxon>
        <taxon>Pseudomonadati</taxon>
        <taxon>Pseudomonadota</taxon>
        <taxon>Alphaproteobacteria</taxon>
        <taxon>Acetobacterales</taxon>
        <taxon>Roseomonadaceae</taxon>
        <taxon>Roseomonas</taxon>
    </lineage>
</organism>
<feature type="compositionally biased region" description="Low complexity" evidence="1">
    <location>
        <begin position="165"/>
        <end position="194"/>
    </location>
</feature>
<dbReference type="Proteomes" id="UP001196565">
    <property type="component" value="Unassembled WGS sequence"/>
</dbReference>
<sequence length="323" mass="33891">MGGAKAQPDPNGKPTRPVGWEYRPSPGNQLPAFAYDLCPGCYYEDSALIAVTCPVGRVPEMTLHPPDNRAALTRLENQMVEISLVIDGFRHGFRLRVDLGPTGPLMTTPVPSEHPMFQALADGRMLVLAGPGGSVNIPLTGSGAAIRDWARACNAQVAAPPPRAAPAAPMMTLGPAPSRDPSSGSSSSSAAAAPAPAPAPVAPPAAPVAQGVPEATLRARFAAYLAREYSGIPRNGYAVQFVDLNGDGIAEALLDINYDSGWCGARNCPMDILDLSGAAARPLFGGLVASPGSRPLDSRTQGWRDVRLADGHVLRWRNGKYDW</sequence>
<comment type="caution">
    <text evidence="2">The sequence shown here is derived from an EMBL/GenBank/DDBJ whole genome shotgun (WGS) entry which is preliminary data.</text>
</comment>
<name>A0ABS7AC30_9PROT</name>
<gene>
    <name evidence="2" type="ORF">KPL78_17845</name>
</gene>
<feature type="region of interest" description="Disordered" evidence="1">
    <location>
        <begin position="160"/>
        <end position="207"/>
    </location>
</feature>
<reference evidence="2 3" key="1">
    <citation type="submission" date="2021-07" db="EMBL/GenBank/DDBJ databases">
        <authorList>
            <person name="So Y."/>
        </authorList>
    </citation>
    <scope>NUCLEOTIDE SEQUENCE [LARGE SCALE GENOMIC DNA]</scope>
    <source>
        <strain evidence="2 3">HJA6</strain>
    </source>
</reference>
<feature type="region of interest" description="Disordered" evidence="1">
    <location>
        <begin position="1"/>
        <end position="21"/>
    </location>
</feature>
<feature type="compositionally biased region" description="Pro residues" evidence="1">
    <location>
        <begin position="195"/>
        <end position="206"/>
    </location>
</feature>
<evidence type="ECO:0000313" key="2">
    <source>
        <dbReference type="EMBL" id="MBW6399728.1"/>
    </source>
</evidence>
<protein>
    <submittedName>
        <fullName evidence="2">Uncharacterized protein</fullName>
    </submittedName>
</protein>
<accession>A0ABS7AC30</accession>
<proteinExistence type="predicted"/>
<keyword evidence="3" id="KW-1185">Reference proteome</keyword>
<evidence type="ECO:0000256" key="1">
    <source>
        <dbReference type="SAM" id="MobiDB-lite"/>
    </source>
</evidence>
<evidence type="ECO:0000313" key="3">
    <source>
        <dbReference type="Proteomes" id="UP001196565"/>
    </source>
</evidence>
<dbReference type="EMBL" id="JAHYBZ010000006">
    <property type="protein sequence ID" value="MBW6399728.1"/>
    <property type="molecule type" value="Genomic_DNA"/>
</dbReference>